<evidence type="ECO:0000313" key="9">
    <source>
        <dbReference type="Proteomes" id="UP001161247"/>
    </source>
</evidence>
<organism evidence="8 9">
    <name type="scientific">Oldenlandia corymbosa var. corymbosa</name>
    <dbReference type="NCBI Taxonomy" id="529605"/>
    <lineage>
        <taxon>Eukaryota</taxon>
        <taxon>Viridiplantae</taxon>
        <taxon>Streptophyta</taxon>
        <taxon>Embryophyta</taxon>
        <taxon>Tracheophyta</taxon>
        <taxon>Spermatophyta</taxon>
        <taxon>Magnoliopsida</taxon>
        <taxon>eudicotyledons</taxon>
        <taxon>Gunneridae</taxon>
        <taxon>Pentapetalae</taxon>
        <taxon>asterids</taxon>
        <taxon>lamiids</taxon>
        <taxon>Gentianales</taxon>
        <taxon>Rubiaceae</taxon>
        <taxon>Rubioideae</taxon>
        <taxon>Spermacoceae</taxon>
        <taxon>Hedyotis-Oldenlandia complex</taxon>
        <taxon>Oldenlandia</taxon>
    </lineage>
</organism>
<keyword evidence="4" id="KW-0489">Methyltransferase</keyword>
<keyword evidence="6" id="KW-0479">Metal-binding</keyword>
<comment type="cofactor">
    <cofactor evidence="1">
        <name>Mg(2+)</name>
        <dbReference type="ChEBI" id="CHEBI:18420"/>
    </cofactor>
</comment>
<evidence type="ECO:0000256" key="1">
    <source>
        <dbReference type="ARBA" id="ARBA00001946"/>
    </source>
</evidence>
<dbReference type="InterPro" id="IPR005299">
    <property type="entry name" value="MeTrfase_7"/>
</dbReference>
<evidence type="ECO:0000256" key="4">
    <source>
        <dbReference type="ARBA" id="ARBA00022603"/>
    </source>
</evidence>
<dbReference type="SUPFAM" id="SSF53335">
    <property type="entry name" value="S-adenosyl-L-methionine-dependent methyltransferases"/>
    <property type="match status" value="1"/>
</dbReference>
<dbReference type="PANTHER" id="PTHR31009">
    <property type="entry name" value="S-ADENOSYL-L-METHIONINE:CARBOXYL METHYLTRANSFERASE FAMILY PROTEIN"/>
    <property type="match status" value="1"/>
</dbReference>
<evidence type="ECO:0000256" key="3">
    <source>
        <dbReference type="ARBA" id="ARBA00007967"/>
    </source>
</evidence>
<name>A0AAV1EAT6_OLDCO</name>
<evidence type="ECO:0000256" key="2">
    <source>
        <dbReference type="ARBA" id="ARBA00004913"/>
    </source>
</evidence>
<gene>
    <name evidence="8" type="ORF">OLC1_LOCUS22990</name>
</gene>
<sequence length="385" mass="43434">MEFIQELHMNGGGGETSYAQNSIVQKKILSYENPSIQEAISAILSCKNNFPVSMGIADLGCSSGPNTLMLISEVIDIVNSRSTKMGISMPELRVYLNDLPGNDFNDIFLSLPEFYRKQELEKGKRFNKSCFVACVGGSFYCRLFPKRSLHFVHSSSGLHWLSKVPPLLDSNASEHLNKGKIYISKTSSESVRNAYLQQFRSDFSSFLKSRSEEVVLGGRMVLSFLGRMTTDPTTEDCCYQWELLANALQTLVSEGRIEEDKLNSFNAPYYAPSVEEVRNEIEKEGSFVINSLKAIEVPWDAGYRSDRDNKYTELTSEEYSPTTSTTGGRVAKTIRAVVESMFESQFGKEIMDDLFIKFAQLVDDYSLRAEPKYIDLVISVTRKYE</sequence>
<dbReference type="GO" id="GO:0032259">
    <property type="term" value="P:methylation"/>
    <property type="evidence" value="ECO:0007669"/>
    <property type="project" value="UniProtKB-KW"/>
</dbReference>
<dbReference type="Proteomes" id="UP001161247">
    <property type="component" value="Chromosome 8"/>
</dbReference>
<dbReference type="AlphaFoldDB" id="A0AAV1EAT6"/>
<dbReference type="InterPro" id="IPR042086">
    <property type="entry name" value="MeTrfase_capping"/>
</dbReference>
<reference evidence="8" key="1">
    <citation type="submission" date="2023-03" db="EMBL/GenBank/DDBJ databases">
        <authorList>
            <person name="Julca I."/>
        </authorList>
    </citation>
    <scope>NUCLEOTIDE SEQUENCE</scope>
</reference>
<accession>A0AAV1EAT6</accession>
<dbReference type="Gene3D" id="3.40.50.150">
    <property type="entry name" value="Vaccinia Virus protein VP39"/>
    <property type="match status" value="1"/>
</dbReference>
<dbReference type="Pfam" id="PF03492">
    <property type="entry name" value="Methyltransf_7"/>
    <property type="match status" value="1"/>
</dbReference>
<evidence type="ECO:0000256" key="5">
    <source>
        <dbReference type="ARBA" id="ARBA00022679"/>
    </source>
</evidence>
<dbReference type="InterPro" id="IPR029063">
    <property type="entry name" value="SAM-dependent_MTases_sf"/>
</dbReference>
<keyword evidence="7" id="KW-0460">Magnesium</keyword>
<keyword evidence="9" id="KW-1185">Reference proteome</keyword>
<evidence type="ECO:0000256" key="7">
    <source>
        <dbReference type="ARBA" id="ARBA00022842"/>
    </source>
</evidence>
<evidence type="ECO:0000313" key="8">
    <source>
        <dbReference type="EMBL" id="CAI9116792.1"/>
    </source>
</evidence>
<dbReference type="Gene3D" id="1.10.1200.270">
    <property type="entry name" value="Methyltransferase, alpha-helical capping domain"/>
    <property type="match status" value="1"/>
</dbReference>
<dbReference type="EMBL" id="OX459125">
    <property type="protein sequence ID" value="CAI9116792.1"/>
    <property type="molecule type" value="Genomic_DNA"/>
</dbReference>
<comment type="pathway">
    <text evidence="2">Alkaloid biosynthesis.</text>
</comment>
<protein>
    <submittedName>
        <fullName evidence="8">OLC1v1018033C1</fullName>
    </submittedName>
</protein>
<comment type="similarity">
    <text evidence="3">Belongs to the methyltransferase superfamily. Type-7 methyltransferase family.</text>
</comment>
<dbReference type="GO" id="GO:0046872">
    <property type="term" value="F:metal ion binding"/>
    <property type="evidence" value="ECO:0007669"/>
    <property type="project" value="UniProtKB-KW"/>
</dbReference>
<proteinExistence type="inferred from homology"/>
<evidence type="ECO:0000256" key="6">
    <source>
        <dbReference type="ARBA" id="ARBA00022723"/>
    </source>
</evidence>
<dbReference type="GO" id="GO:0008168">
    <property type="term" value="F:methyltransferase activity"/>
    <property type="evidence" value="ECO:0007669"/>
    <property type="project" value="UniProtKB-KW"/>
</dbReference>
<keyword evidence="5" id="KW-0808">Transferase</keyword>